<evidence type="ECO:0000313" key="3">
    <source>
        <dbReference type="EMBL" id="OGG22019.1"/>
    </source>
</evidence>
<protein>
    <recommendedName>
        <fullName evidence="2">HTH cro/C1-type domain-containing protein</fullName>
    </recommendedName>
</protein>
<proteinExistence type="predicted"/>
<keyword evidence="1" id="KW-0238">DNA-binding</keyword>
<dbReference type="GO" id="GO:0005829">
    <property type="term" value="C:cytosol"/>
    <property type="evidence" value="ECO:0007669"/>
    <property type="project" value="TreeGrafter"/>
</dbReference>
<evidence type="ECO:0000259" key="2">
    <source>
        <dbReference type="PROSITE" id="PS50943"/>
    </source>
</evidence>
<feature type="domain" description="HTH cro/C1-type" evidence="2">
    <location>
        <begin position="42"/>
        <end position="98"/>
    </location>
</feature>
<comment type="caution">
    <text evidence="3">The sequence shown here is derived from an EMBL/GenBank/DDBJ whole genome shotgun (WGS) entry which is preliminary data.</text>
</comment>
<accession>A0A1F6AB69</accession>
<gene>
    <name evidence="3" type="ORF">A3D03_00445</name>
</gene>
<dbReference type="InterPro" id="IPR010982">
    <property type="entry name" value="Lambda_DNA-bd_dom_sf"/>
</dbReference>
<name>A0A1F6AB69_9BACT</name>
<dbReference type="SMART" id="SM00530">
    <property type="entry name" value="HTH_XRE"/>
    <property type="match status" value="1"/>
</dbReference>
<dbReference type="GO" id="GO:0003700">
    <property type="term" value="F:DNA-binding transcription factor activity"/>
    <property type="evidence" value="ECO:0007669"/>
    <property type="project" value="TreeGrafter"/>
</dbReference>
<dbReference type="InterPro" id="IPR001387">
    <property type="entry name" value="Cro/C1-type_HTH"/>
</dbReference>
<dbReference type="PANTHER" id="PTHR46797">
    <property type="entry name" value="HTH-TYPE TRANSCRIPTIONAL REGULATOR"/>
    <property type="match status" value="1"/>
</dbReference>
<dbReference type="PROSITE" id="PS50943">
    <property type="entry name" value="HTH_CROC1"/>
    <property type="match status" value="1"/>
</dbReference>
<dbReference type="CDD" id="cd00093">
    <property type="entry name" value="HTH_XRE"/>
    <property type="match status" value="1"/>
</dbReference>
<dbReference type="Gene3D" id="1.10.260.40">
    <property type="entry name" value="lambda repressor-like DNA-binding domains"/>
    <property type="match status" value="1"/>
</dbReference>
<dbReference type="AlphaFoldDB" id="A0A1F6AB69"/>
<dbReference type="InterPro" id="IPR050807">
    <property type="entry name" value="TransReg_Diox_bact_type"/>
</dbReference>
<evidence type="ECO:0000256" key="1">
    <source>
        <dbReference type="ARBA" id="ARBA00023125"/>
    </source>
</evidence>
<evidence type="ECO:0000313" key="4">
    <source>
        <dbReference type="Proteomes" id="UP000177092"/>
    </source>
</evidence>
<sequence length="100" mass="11847">MSIKLKKGYFNWRDLEKEWMKNPKFVREWEKIEPEYQLARSLIGLRLKKKLSQTDLARKIGTKQPVVSRIESMTTSTTISVLKRIAQALDVKLQIRFLPK</sequence>
<dbReference type="SUPFAM" id="SSF47413">
    <property type="entry name" value="lambda repressor-like DNA-binding domains"/>
    <property type="match status" value="1"/>
</dbReference>
<dbReference type="Pfam" id="PF01381">
    <property type="entry name" value="HTH_3"/>
    <property type="match status" value="1"/>
</dbReference>
<dbReference type="Proteomes" id="UP000177092">
    <property type="component" value="Unassembled WGS sequence"/>
</dbReference>
<reference evidence="3 4" key="1">
    <citation type="journal article" date="2016" name="Nat. Commun.">
        <title>Thousands of microbial genomes shed light on interconnected biogeochemical processes in an aquifer system.</title>
        <authorList>
            <person name="Anantharaman K."/>
            <person name="Brown C.T."/>
            <person name="Hug L.A."/>
            <person name="Sharon I."/>
            <person name="Castelle C.J."/>
            <person name="Probst A.J."/>
            <person name="Thomas B.C."/>
            <person name="Singh A."/>
            <person name="Wilkins M.J."/>
            <person name="Karaoz U."/>
            <person name="Brodie E.L."/>
            <person name="Williams K.H."/>
            <person name="Hubbard S.S."/>
            <person name="Banfield J.F."/>
        </authorList>
    </citation>
    <scope>NUCLEOTIDE SEQUENCE [LARGE SCALE GENOMIC DNA]</scope>
</reference>
<dbReference type="PANTHER" id="PTHR46797:SF1">
    <property type="entry name" value="METHYLPHOSPHONATE SYNTHASE"/>
    <property type="match status" value="1"/>
</dbReference>
<dbReference type="STRING" id="1798384.A3D03_00445"/>
<dbReference type="GO" id="GO:0003677">
    <property type="term" value="F:DNA binding"/>
    <property type="evidence" value="ECO:0007669"/>
    <property type="project" value="UniProtKB-KW"/>
</dbReference>
<organism evidence="3 4">
    <name type="scientific">Candidatus Gottesmanbacteria bacterium RIFCSPHIGHO2_02_FULL_40_13</name>
    <dbReference type="NCBI Taxonomy" id="1798384"/>
    <lineage>
        <taxon>Bacteria</taxon>
        <taxon>Candidatus Gottesmaniibacteriota</taxon>
    </lineage>
</organism>
<dbReference type="EMBL" id="MFJN01000011">
    <property type="protein sequence ID" value="OGG22019.1"/>
    <property type="molecule type" value="Genomic_DNA"/>
</dbReference>